<evidence type="ECO:0000259" key="13">
    <source>
        <dbReference type="Pfam" id="PF09248"/>
    </source>
</evidence>
<dbReference type="Pfam" id="PF01179">
    <property type="entry name" value="Cu_amine_oxid"/>
    <property type="match status" value="1"/>
</dbReference>
<keyword evidence="5 9" id="KW-0560">Oxidoreductase</keyword>
<evidence type="ECO:0000256" key="10">
    <source>
        <dbReference type="SAM" id="MobiDB-lite"/>
    </source>
</evidence>
<keyword evidence="11" id="KW-0732">Signal</keyword>
<feature type="domain" description="DUF1965" evidence="13">
    <location>
        <begin position="235"/>
        <end position="300"/>
    </location>
</feature>
<feature type="chain" id="PRO_5034031406" description="Amine oxidase" evidence="11">
    <location>
        <begin position="21"/>
        <end position="782"/>
    </location>
</feature>
<evidence type="ECO:0000256" key="6">
    <source>
        <dbReference type="ARBA" id="ARBA00023008"/>
    </source>
</evidence>
<accession>A0A8H5ZIU3</accession>
<proteinExistence type="inferred from homology"/>
<dbReference type="Gene3D" id="3.10.450.40">
    <property type="match status" value="2"/>
</dbReference>
<keyword evidence="3 9" id="KW-0479">Metal-binding</keyword>
<dbReference type="PANTHER" id="PTHR10638">
    <property type="entry name" value="COPPER AMINE OXIDASE"/>
    <property type="match status" value="1"/>
</dbReference>
<evidence type="ECO:0000259" key="12">
    <source>
        <dbReference type="Pfam" id="PF01179"/>
    </source>
</evidence>
<dbReference type="EC" id="1.4.3.-" evidence="9"/>
<feature type="active site" description="Schiff-base intermediate with substrate; via topaquinone" evidence="7">
    <location>
        <position position="476"/>
    </location>
</feature>
<dbReference type="GO" id="GO:0005886">
    <property type="term" value="C:plasma membrane"/>
    <property type="evidence" value="ECO:0007669"/>
    <property type="project" value="TreeGrafter"/>
</dbReference>
<keyword evidence="4 7" id="KW-0801">TPQ</keyword>
<evidence type="ECO:0000256" key="1">
    <source>
        <dbReference type="ARBA" id="ARBA00001935"/>
    </source>
</evidence>
<evidence type="ECO:0000313" key="15">
    <source>
        <dbReference type="Proteomes" id="UP000624244"/>
    </source>
</evidence>
<dbReference type="EMBL" id="WNKQ01000007">
    <property type="protein sequence ID" value="KAF5850057.1"/>
    <property type="molecule type" value="Genomic_DNA"/>
</dbReference>
<dbReference type="AlphaFoldDB" id="A0A8H5ZIU3"/>
<dbReference type="Gene3D" id="2.70.98.20">
    <property type="entry name" value="Copper amine oxidase, catalytic domain"/>
    <property type="match status" value="1"/>
</dbReference>
<evidence type="ECO:0000256" key="7">
    <source>
        <dbReference type="PIRSR" id="PIRSR600269-50"/>
    </source>
</evidence>
<dbReference type="InterPro" id="IPR015328">
    <property type="entry name" value="DUF1965"/>
</dbReference>
<evidence type="ECO:0000256" key="8">
    <source>
        <dbReference type="PIRSR" id="PIRSR600269-51"/>
    </source>
</evidence>
<dbReference type="PANTHER" id="PTHR10638:SF20">
    <property type="entry name" value="AMINE OXIDASE"/>
    <property type="match status" value="1"/>
</dbReference>
<protein>
    <recommendedName>
        <fullName evidence="9">Amine oxidase</fullName>
        <ecNumber evidence="9">1.4.3.-</ecNumber>
    </recommendedName>
</protein>
<dbReference type="SUPFAM" id="SSF54416">
    <property type="entry name" value="Amine oxidase N-terminal region"/>
    <property type="match status" value="2"/>
</dbReference>
<feature type="active site" description="Proton acceptor" evidence="7">
    <location>
        <position position="395"/>
    </location>
</feature>
<feature type="region of interest" description="Disordered" evidence="10">
    <location>
        <begin position="32"/>
        <end position="52"/>
    </location>
</feature>
<comment type="PTM">
    <text evidence="8 9">Topaquinone (TPQ) is generated by copper-dependent autoxidation of a specific tyrosyl residue.</text>
</comment>
<feature type="modified residue" description="2',4',5'-topaquinone" evidence="8">
    <location>
        <position position="476"/>
    </location>
</feature>
<dbReference type="InterPro" id="IPR015798">
    <property type="entry name" value="Cu_amine_oxidase_C"/>
</dbReference>
<evidence type="ECO:0000256" key="2">
    <source>
        <dbReference type="ARBA" id="ARBA00007983"/>
    </source>
</evidence>
<comment type="similarity">
    <text evidence="2 9">Belongs to the copper/topaquinone oxidase family.</text>
</comment>
<dbReference type="SUPFAM" id="SSF49998">
    <property type="entry name" value="Amine oxidase catalytic domain"/>
    <property type="match status" value="1"/>
</dbReference>
<comment type="caution">
    <text evidence="14">The sequence shown here is derived from an EMBL/GenBank/DDBJ whole genome shotgun (WGS) entry which is preliminary data.</text>
</comment>
<feature type="domain" description="Copper amine oxidase catalytic" evidence="12">
    <location>
        <begin position="353"/>
        <end position="721"/>
    </location>
</feature>
<evidence type="ECO:0000256" key="5">
    <source>
        <dbReference type="ARBA" id="ARBA00023002"/>
    </source>
</evidence>
<dbReference type="InterPro" id="IPR036460">
    <property type="entry name" value="Cu_amine_oxidase_C_sf"/>
</dbReference>
<organism evidence="14 15">
    <name type="scientific">Cochliobolus sativus</name>
    <name type="common">Common root rot and spot blotch fungus</name>
    <name type="synonym">Bipolaris sorokiniana</name>
    <dbReference type="NCBI Taxonomy" id="45130"/>
    <lineage>
        <taxon>Eukaryota</taxon>
        <taxon>Fungi</taxon>
        <taxon>Dikarya</taxon>
        <taxon>Ascomycota</taxon>
        <taxon>Pezizomycotina</taxon>
        <taxon>Dothideomycetes</taxon>
        <taxon>Pleosporomycetidae</taxon>
        <taxon>Pleosporales</taxon>
        <taxon>Pleosporineae</taxon>
        <taxon>Pleosporaceae</taxon>
        <taxon>Bipolaris</taxon>
    </lineage>
</organism>
<dbReference type="Proteomes" id="UP000624244">
    <property type="component" value="Unassembled WGS sequence"/>
</dbReference>
<evidence type="ECO:0000256" key="11">
    <source>
        <dbReference type="SAM" id="SignalP"/>
    </source>
</evidence>
<evidence type="ECO:0000256" key="3">
    <source>
        <dbReference type="ARBA" id="ARBA00022723"/>
    </source>
</evidence>
<feature type="signal peptide" evidence="11">
    <location>
        <begin position="1"/>
        <end position="20"/>
    </location>
</feature>
<dbReference type="InterPro" id="IPR000269">
    <property type="entry name" value="Cu_amine_oxidase"/>
</dbReference>
<gene>
    <name evidence="14" type="ORF">GGP41_002333</name>
</gene>
<dbReference type="Pfam" id="PF09248">
    <property type="entry name" value="DUF1965"/>
    <property type="match status" value="1"/>
</dbReference>
<keyword evidence="6 9" id="KW-0186">Copper</keyword>
<evidence type="ECO:0000313" key="14">
    <source>
        <dbReference type="EMBL" id="KAF5850057.1"/>
    </source>
</evidence>
<reference evidence="14" key="1">
    <citation type="submission" date="2019-11" db="EMBL/GenBank/DDBJ databases">
        <title>Bipolaris sorokiniana Genome sequencing.</title>
        <authorList>
            <person name="Wang H."/>
        </authorList>
    </citation>
    <scope>NUCLEOTIDE SEQUENCE</scope>
</reference>
<evidence type="ECO:0000256" key="4">
    <source>
        <dbReference type="ARBA" id="ARBA00022772"/>
    </source>
</evidence>
<sequence length="782" mass="87171">MLLSSTILAACLGLIVPGNAFSERRIDRSIHEQRAEGSCSGEQPPSVAPHKNFWGGLTAAETRDVLALLHSDAVGFNLTNANNATSRDNKIMSVELMMPNKTDILPMLSNSSGTLTRYALAAVMFGAPEEAYLQEFKVGPLPITNASAVLPFTFANTRKNPKISVVNPDTEDYATFNLQNMKDAEDVTKKLWNLTVDDGLQVPLAFAAPITASEGKVIMWQGFNAPVTSIYDTISLLPLGLYMRTDITGRDPSKWKVTGWVYNNEFYPTLDDFRKVINEPNFKPLGMNVDEPWAHTRTLGDSLPFDNLPPPAPVQVGKERFTVDEEENYVTWSKLISEPRIEPRNVSDDFLVDFSFYVSITRDNGLRLYDVRYKGKRILYEFGMDEAIAHYAYFDSMSGFGPPMISLVKGYDCPAYSHYLNVSQTTGETTYTQNDGLCMFEIDKGFPIQRHSWAGYTTVTKNIAFNVRAVYTIGNYDYMTTYQFSLDGSIEVAVRASGYISSAFYAQNEDYGFKIHDSLSGSLHDHVITFKADFDILGEANSLQKAAIVPTTETYKWSNRTHKTMKIAKSFIENEDEGKINWSPNGGTMYAVVNKDAPNKYGELPGYRIVPASGVAYLTIEDSDVTQNAAHHTTHHLYVTRQKDNEIYAVGAYNSLTPEDPQVDFNEYFNGESLVQEDIVIWFNLGMHHSPHSGDLPNTVFSTAHSAMTIEPFNYLPGDPSQASTQQVLIKTKDGKAEITRYGAQEATCPIDTAQLNPDLSQYSNTISILKFPFDGSKPDRA</sequence>
<dbReference type="InterPro" id="IPR016182">
    <property type="entry name" value="Cu_amine_oxidase_N-reg"/>
</dbReference>
<evidence type="ECO:0000256" key="9">
    <source>
        <dbReference type="RuleBase" id="RU000672"/>
    </source>
</evidence>
<dbReference type="GO" id="GO:0008131">
    <property type="term" value="F:primary methylamine oxidase activity"/>
    <property type="evidence" value="ECO:0007669"/>
    <property type="project" value="InterPro"/>
</dbReference>
<dbReference type="GO" id="GO:0009308">
    <property type="term" value="P:amine metabolic process"/>
    <property type="evidence" value="ECO:0007669"/>
    <property type="project" value="UniProtKB-UniRule"/>
</dbReference>
<dbReference type="PRINTS" id="PR00766">
    <property type="entry name" value="CUDAOXIDASE"/>
</dbReference>
<comment type="cofactor">
    <cofactor evidence="1">
        <name>Cu cation</name>
        <dbReference type="ChEBI" id="CHEBI:23378"/>
    </cofactor>
</comment>
<name>A0A8H5ZIU3_COCSA</name>
<comment type="cofactor">
    <cofactor evidence="9">
        <name>Cu cation</name>
        <dbReference type="ChEBI" id="CHEBI:23378"/>
    </cofactor>
    <text evidence="9">Contains 1 topaquinone per subunit.</text>
</comment>
<dbReference type="GO" id="GO:0005507">
    <property type="term" value="F:copper ion binding"/>
    <property type="evidence" value="ECO:0007669"/>
    <property type="project" value="InterPro"/>
</dbReference>
<dbReference type="GO" id="GO:0048038">
    <property type="term" value="F:quinone binding"/>
    <property type="evidence" value="ECO:0007669"/>
    <property type="project" value="InterPro"/>
</dbReference>